<proteinExistence type="inferred from homology"/>
<dbReference type="GO" id="GO:0003743">
    <property type="term" value="F:translation initiation factor activity"/>
    <property type="evidence" value="ECO:0007669"/>
    <property type="project" value="UniProtKB-KW"/>
</dbReference>
<dbReference type="Proteomes" id="UP000694395">
    <property type="component" value="Chromosome 21"/>
</dbReference>
<reference evidence="4" key="3">
    <citation type="submission" date="2025-09" db="UniProtKB">
        <authorList>
            <consortium name="Ensembl"/>
        </authorList>
    </citation>
    <scope>IDENTIFICATION</scope>
</reference>
<dbReference type="Gene3D" id="3.30.760.10">
    <property type="entry name" value="RNA Cap, Translation Initiation Factor Eif4e"/>
    <property type="match status" value="1"/>
</dbReference>
<evidence type="ECO:0000256" key="3">
    <source>
        <dbReference type="SAM" id="Phobius"/>
    </source>
</evidence>
<dbReference type="PANTHER" id="PTHR11960">
    <property type="entry name" value="EUKARYOTIC TRANSLATION INITIATION FACTOR 4E RELATED"/>
    <property type="match status" value="1"/>
</dbReference>
<keyword evidence="1" id="KW-0648">Protein biosynthesis</keyword>
<keyword evidence="3" id="KW-0472">Membrane</keyword>
<dbReference type="GO" id="GO:0000340">
    <property type="term" value="F:RNA 7-methylguanosine cap binding"/>
    <property type="evidence" value="ECO:0007669"/>
    <property type="project" value="TreeGrafter"/>
</dbReference>
<reference evidence="4" key="1">
    <citation type="submission" date="2020-07" db="EMBL/GenBank/DDBJ databases">
        <title>A long reads based de novo assembly of the rainbow trout Arlee double haploid line genome.</title>
        <authorList>
            <person name="Gao G."/>
            <person name="Palti Y."/>
        </authorList>
    </citation>
    <scope>NUCLEOTIDE SEQUENCE [LARGE SCALE GENOMIC DNA]</scope>
</reference>
<evidence type="ECO:0000256" key="2">
    <source>
        <dbReference type="SAM" id="MobiDB-lite"/>
    </source>
</evidence>
<feature type="compositionally biased region" description="Low complexity" evidence="2">
    <location>
        <begin position="31"/>
        <end position="51"/>
    </location>
</feature>
<keyword evidence="1" id="KW-0396">Initiation factor</keyword>
<feature type="region of interest" description="Disordered" evidence="2">
    <location>
        <begin position="1"/>
        <end position="83"/>
    </location>
</feature>
<dbReference type="PANTHER" id="PTHR11960:SF76">
    <property type="entry name" value="EUKARYOTIC TRANSLATION INITIATION FACTOR 4E CLASS II 2B"/>
    <property type="match status" value="1"/>
</dbReference>
<feature type="region of interest" description="Disordered" evidence="2">
    <location>
        <begin position="282"/>
        <end position="317"/>
    </location>
</feature>
<feature type="compositionally biased region" description="Polar residues" evidence="2">
    <location>
        <begin position="10"/>
        <end position="24"/>
    </location>
</feature>
<organism evidence="4 5">
    <name type="scientific">Oncorhynchus mykiss</name>
    <name type="common">Rainbow trout</name>
    <name type="synonym">Salmo gairdneri</name>
    <dbReference type="NCBI Taxonomy" id="8022"/>
    <lineage>
        <taxon>Eukaryota</taxon>
        <taxon>Metazoa</taxon>
        <taxon>Chordata</taxon>
        <taxon>Craniata</taxon>
        <taxon>Vertebrata</taxon>
        <taxon>Euteleostomi</taxon>
        <taxon>Actinopterygii</taxon>
        <taxon>Neopterygii</taxon>
        <taxon>Teleostei</taxon>
        <taxon>Protacanthopterygii</taxon>
        <taxon>Salmoniformes</taxon>
        <taxon>Salmonidae</taxon>
        <taxon>Salmoninae</taxon>
        <taxon>Oncorhynchus</taxon>
    </lineage>
</organism>
<protein>
    <recommendedName>
        <fullName evidence="6">Eukaryotic translation initiation factor 4E type 2</fullName>
    </recommendedName>
</protein>
<dbReference type="GeneTree" id="ENSGT00940000167331"/>
<feature type="transmembrane region" description="Helical" evidence="3">
    <location>
        <begin position="441"/>
        <end position="459"/>
    </location>
</feature>
<feature type="transmembrane region" description="Helical" evidence="3">
    <location>
        <begin position="480"/>
        <end position="503"/>
    </location>
</feature>
<sequence length="631" mass="69174">MSGGKKRSGFQITSVTSDYTQSSGEAPPHVQASSQSNPSLQSSSQSTDSSQPGLSHQQGSFSQPTTPLSLRKSNSQDAVGQGSRFRVVRLGQDHGGPYCRGRWTCTDSLEREEGVGPRWVMDSMRHAHSLESLEGIGLQRAGGGAGGELLGHVRTLRTGHLVHSQGTSHLLAQPVGSDGEGFGGLKPLLHSDPPNPTHLERFNLRVVDSMPPLPSPRPRNIPPPLRLDVDATGRSLLRVSHSQPSSPGPPLQGRDGTFLPSLIPIQTSSAWSMFGSGEAVHLPGDDSLKDDDPEDQDETVCNREEDGSINNNRRKDEANKNGGKWIIRLRKGLASRFWENIILAMLGEQFMVGEEICGVVVSIRFQEDILSIWNKTASDQVTTSRIRDTLRRVLNLPPNTIMEYKTHNDSLKYDSHTHTPTIVYTRPLTVYCVISIDNSNFFLLISVFFLGIIPASATQRSPCEERRKRKRCKPPFLLKLYCFLINDNMTLSHFSHLSASLFLSRHLSFSLGISLSLSASLFLSRHLSFSLGLFLSQRLSRRLSLSLSASLFLSLSLSVSLSFSLFLSRRLSLSLSASLSFSLGVSLFLSRLLSLSVSASLSFSLGFSLFLSRHLSRLLSLALSLQGSQGD</sequence>
<accession>A0A8C7RNX0</accession>
<feature type="region of interest" description="Disordered" evidence="2">
    <location>
        <begin position="238"/>
        <end position="258"/>
    </location>
</feature>
<evidence type="ECO:0000256" key="1">
    <source>
        <dbReference type="RuleBase" id="RU004374"/>
    </source>
</evidence>
<keyword evidence="3" id="KW-1133">Transmembrane helix</keyword>
<feature type="compositionally biased region" description="Acidic residues" evidence="2">
    <location>
        <begin position="288"/>
        <end position="298"/>
    </location>
</feature>
<dbReference type="GO" id="GO:0016281">
    <property type="term" value="C:eukaryotic translation initiation factor 4F complex"/>
    <property type="evidence" value="ECO:0007669"/>
    <property type="project" value="TreeGrafter"/>
</dbReference>
<dbReference type="InterPro" id="IPR001040">
    <property type="entry name" value="TIF_eIF_4E"/>
</dbReference>
<evidence type="ECO:0000313" key="4">
    <source>
        <dbReference type="Ensembl" id="ENSOMYP00000053786.2"/>
    </source>
</evidence>
<feature type="transmembrane region" description="Helical" evidence="3">
    <location>
        <begin position="547"/>
        <end position="568"/>
    </location>
</feature>
<dbReference type="InterPro" id="IPR023398">
    <property type="entry name" value="TIF_eIF4e-like"/>
</dbReference>
<comment type="similarity">
    <text evidence="1">Belongs to the eukaryotic initiation factor 4E family.</text>
</comment>
<keyword evidence="1" id="KW-0694">RNA-binding</keyword>
<evidence type="ECO:0000313" key="5">
    <source>
        <dbReference type="Proteomes" id="UP000694395"/>
    </source>
</evidence>
<feature type="transmembrane region" description="Helical" evidence="3">
    <location>
        <begin position="588"/>
        <end position="611"/>
    </location>
</feature>
<reference evidence="4" key="2">
    <citation type="submission" date="2025-08" db="UniProtKB">
        <authorList>
            <consortium name="Ensembl"/>
        </authorList>
    </citation>
    <scope>IDENTIFICATION</scope>
</reference>
<keyword evidence="5" id="KW-1185">Reference proteome</keyword>
<name>A0A8C7RNX0_ONCMY</name>
<dbReference type="Pfam" id="PF01652">
    <property type="entry name" value="IF4E"/>
    <property type="match status" value="1"/>
</dbReference>
<dbReference type="Ensembl" id="ENSOMYT00000058529.2">
    <property type="protein sequence ID" value="ENSOMYP00000053786.2"/>
    <property type="gene ID" value="ENSOMYG00000024644.2"/>
</dbReference>
<dbReference type="SUPFAM" id="SSF55418">
    <property type="entry name" value="eIF4e-like"/>
    <property type="match status" value="1"/>
</dbReference>
<feature type="transmembrane region" description="Helical" evidence="3">
    <location>
        <begin position="509"/>
        <end position="535"/>
    </location>
</feature>
<evidence type="ECO:0008006" key="6">
    <source>
        <dbReference type="Google" id="ProtNLM"/>
    </source>
</evidence>
<feature type="compositionally biased region" description="Polar residues" evidence="2">
    <location>
        <begin position="52"/>
        <end position="78"/>
    </location>
</feature>
<dbReference type="AlphaFoldDB" id="A0A8C7RNX0"/>
<keyword evidence="3" id="KW-0812">Transmembrane</keyword>